<dbReference type="InterPro" id="IPR019546">
    <property type="entry name" value="TAT_signal_bac_arc"/>
</dbReference>
<dbReference type="GO" id="GO:0055052">
    <property type="term" value="C:ATP-binding cassette (ABC) transporter complex, substrate-binding subunit-containing"/>
    <property type="evidence" value="ECO:0007669"/>
    <property type="project" value="TreeGrafter"/>
</dbReference>
<dbReference type="RefSeq" id="WP_109274759.1">
    <property type="nucleotide sequence ID" value="NZ_QFKX01000001.1"/>
</dbReference>
<dbReference type="GO" id="GO:0042956">
    <property type="term" value="P:maltodextrin transmembrane transport"/>
    <property type="evidence" value="ECO:0007669"/>
    <property type="project" value="TreeGrafter"/>
</dbReference>
<reference evidence="5 6" key="1">
    <citation type="submission" date="2018-05" db="EMBL/GenBank/DDBJ databases">
        <title>Brachybacterium sp. M1HQ-2T, whole genome shotgun sequence.</title>
        <authorList>
            <person name="Tuo L."/>
        </authorList>
    </citation>
    <scope>NUCLEOTIDE SEQUENCE [LARGE SCALE GENOMIC DNA]</scope>
    <source>
        <strain evidence="5 6">M1HQ-2</strain>
    </source>
</reference>
<evidence type="ECO:0000313" key="5">
    <source>
        <dbReference type="EMBL" id="PWH07874.1"/>
    </source>
</evidence>
<organism evidence="5 6">
    <name type="scientific">Brachybacterium endophyticum</name>
    <dbReference type="NCBI Taxonomy" id="2182385"/>
    <lineage>
        <taxon>Bacteria</taxon>
        <taxon>Bacillati</taxon>
        <taxon>Actinomycetota</taxon>
        <taxon>Actinomycetes</taxon>
        <taxon>Micrococcales</taxon>
        <taxon>Dermabacteraceae</taxon>
        <taxon>Brachybacterium</taxon>
    </lineage>
</organism>
<dbReference type="OrthoDB" id="9795467at2"/>
<dbReference type="PANTHER" id="PTHR30061:SF50">
    <property type="entry name" value="MALTOSE_MALTODEXTRIN-BINDING PERIPLASMIC PROTEIN"/>
    <property type="match status" value="1"/>
</dbReference>
<evidence type="ECO:0008006" key="7">
    <source>
        <dbReference type="Google" id="ProtNLM"/>
    </source>
</evidence>
<keyword evidence="3 4" id="KW-0732">Signal</keyword>
<proteinExistence type="inferred from homology"/>
<comment type="caution">
    <text evidence="5">The sequence shown here is derived from an EMBL/GenBank/DDBJ whole genome shotgun (WGS) entry which is preliminary data.</text>
</comment>
<protein>
    <recommendedName>
        <fullName evidence="7">ABC transporter substrate-binding protein</fullName>
    </recommendedName>
</protein>
<dbReference type="AlphaFoldDB" id="A0A2U2RQ28"/>
<comment type="similarity">
    <text evidence="1">Belongs to the bacterial solute-binding protein 1 family.</text>
</comment>
<name>A0A2U2RQ28_9MICO</name>
<dbReference type="PANTHER" id="PTHR30061">
    <property type="entry name" value="MALTOSE-BINDING PERIPLASMIC PROTEIN"/>
    <property type="match status" value="1"/>
</dbReference>
<dbReference type="Pfam" id="PF10518">
    <property type="entry name" value="TAT_signal"/>
    <property type="match status" value="1"/>
</dbReference>
<evidence type="ECO:0000256" key="3">
    <source>
        <dbReference type="ARBA" id="ARBA00022729"/>
    </source>
</evidence>
<feature type="signal peptide" evidence="4">
    <location>
        <begin position="1"/>
        <end position="24"/>
    </location>
</feature>
<accession>A0A2U2RQ28</accession>
<evidence type="ECO:0000313" key="6">
    <source>
        <dbReference type="Proteomes" id="UP000245590"/>
    </source>
</evidence>
<dbReference type="GO" id="GO:0015768">
    <property type="term" value="P:maltose transport"/>
    <property type="evidence" value="ECO:0007669"/>
    <property type="project" value="TreeGrafter"/>
</dbReference>
<evidence type="ECO:0000256" key="2">
    <source>
        <dbReference type="ARBA" id="ARBA00022448"/>
    </source>
</evidence>
<dbReference type="GO" id="GO:1901982">
    <property type="term" value="F:maltose binding"/>
    <property type="evidence" value="ECO:0007669"/>
    <property type="project" value="TreeGrafter"/>
</dbReference>
<dbReference type="NCBIfam" id="TIGR01409">
    <property type="entry name" value="TAT_signal_seq"/>
    <property type="match status" value="1"/>
</dbReference>
<dbReference type="PROSITE" id="PS51257">
    <property type="entry name" value="PROKAR_LIPOPROTEIN"/>
    <property type="match status" value="1"/>
</dbReference>
<dbReference type="InterPro" id="IPR006311">
    <property type="entry name" value="TAT_signal"/>
</dbReference>
<keyword evidence="2" id="KW-0813">Transport</keyword>
<dbReference type="PROSITE" id="PS51318">
    <property type="entry name" value="TAT"/>
    <property type="match status" value="1"/>
</dbReference>
<keyword evidence="6" id="KW-1185">Reference proteome</keyword>
<dbReference type="Gene3D" id="3.40.190.10">
    <property type="entry name" value="Periplasmic binding protein-like II"/>
    <property type="match status" value="1"/>
</dbReference>
<dbReference type="SUPFAM" id="SSF53850">
    <property type="entry name" value="Periplasmic binding protein-like II"/>
    <property type="match status" value="1"/>
</dbReference>
<feature type="chain" id="PRO_5015582099" description="ABC transporter substrate-binding protein" evidence="4">
    <location>
        <begin position="25"/>
        <end position="458"/>
    </location>
</feature>
<evidence type="ECO:0000256" key="1">
    <source>
        <dbReference type="ARBA" id="ARBA00008520"/>
    </source>
</evidence>
<gene>
    <name evidence="5" type="ORF">DEO23_00330</name>
</gene>
<dbReference type="Proteomes" id="UP000245590">
    <property type="component" value="Unassembled WGS sequence"/>
</dbReference>
<evidence type="ECO:0000256" key="4">
    <source>
        <dbReference type="SAM" id="SignalP"/>
    </source>
</evidence>
<dbReference type="EMBL" id="QFKX01000001">
    <property type="protein sequence ID" value="PWH07874.1"/>
    <property type="molecule type" value="Genomic_DNA"/>
</dbReference>
<sequence length="458" mass="50203">MISRRSFLAGAGAAGAAVGLGACASSPAAGPNVVSYWGLGAADVDKDNQVIDAFKKTDAGKNAEIYVDQVPSSGVADMSQIITAVRGGTAPDVWWMDRFNGVQNASIGLLEPIDPLIEKYEDVSPEEFKSQWIQFAIDELTYDGTLYGLPSTTDARGLLYNEDVLKDAGVDLGLFDWTKHVITWDELGEACEKIVKIDKKGNYERFGFAPWLSEGWPYTWGFGLDAQAYDNKTSTVTLDSPEWESVYKLYADWAEMYPYASVDAFFATYQPPNAPPSQTAMFSGRLGVDTTGPWQISANEKYAPKLPLKYTYLPVAKEGDPTYTWSGGQCLVIPKGANITKTLWEFMKFYAGYGGQSIVVPQFGNLPTNIKAIQEKKYNPKAEIFRKMLPNSTSRPPLPVGSAMWDTLTRTKSSVALGSSTAKQAVESNQQLIAPKMELFPGYKMPDTYGKPSPIDSK</sequence>